<name>A0ABX6P4M3_9BURK</name>
<evidence type="ECO:0000313" key="1">
    <source>
        <dbReference type="EMBL" id="QJW84365.1"/>
    </source>
</evidence>
<dbReference type="Proteomes" id="UP000500826">
    <property type="component" value="Chromosome"/>
</dbReference>
<dbReference type="EMBL" id="CP053418">
    <property type="protein sequence ID" value="QJW84365.1"/>
    <property type="molecule type" value="Genomic_DNA"/>
</dbReference>
<gene>
    <name evidence="1" type="ORF">HK414_13010</name>
</gene>
<keyword evidence="2" id="KW-1185">Reference proteome</keyword>
<reference evidence="1 2" key="1">
    <citation type="submission" date="2020-05" db="EMBL/GenBank/DDBJ databases">
        <title>Ramlibacter rhizophilus sp. nov., isolated from rhizosphere soil of national flower Mugunghwa from South Korea.</title>
        <authorList>
            <person name="Zheng-Fei Y."/>
            <person name="Huan T."/>
        </authorList>
    </citation>
    <scope>NUCLEOTIDE SEQUENCE [LARGE SCALE GENOMIC DNA]</scope>
    <source>
        <strain evidence="1 2">H242</strain>
    </source>
</reference>
<organism evidence="1 2">
    <name type="scientific">Ramlibacter terrae</name>
    <dbReference type="NCBI Taxonomy" id="2732511"/>
    <lineage>
        <taxon>Bacteria</taxon>
        <taxon>Pseudomonadati</taxon>
        <taxon>Pseudomonadota</taxon>
        <taxon>Betaproteobacteria</taxon>
        <taxon>Burkholderiales</taxon>
        <taxon>Comamonadaceae</taxon>
        <taxon>Ramlibacter</taxon>
    </lineage>
</organism>
<protein>
    <submittedName>
        <fullName evidence="1">Uncharacterized protein</fullName>
    </submittedName>
</protein>
<sequence length="173" mass="17310">MAYDKKSAQAELDAYKLKTFGGAGATASASPTIPQSVLDHFNKNSFALNDSTGMFSTHIDGGKVYQMVPGASPGDMRDSSAGGGGFMSYDPRRNDDGSIQMGVGDRYSKFDLGGKYTGQGAFKDAGSGLDLAAMAALAAVTMGVGLPALMGAGAAGAGGGAAGLALRSLARPV</sequence>
<accession>A0ABX6P4M3</accession>
<evidence type="ECO:0000313" key="2">
    <source>
        <dbReference type="Proteomes" id="UP000500826"/>
    </source>
</evidence>
<proteinExistence type="predicted"/>